<name>A0A445DI30_ARAHY</name>
<comment type="caution">
    <text evidence="2">The sequence shown here is derived from an EMBL/GenBank/DDBJ whole genome shotgun (WGS) entry which is preliminary data.</text>
</comment>
<evidence type="ECO:0000313" key="3">
    <source>
        <dbReference type="Proteomes" id="UP000289738"/>
    </source>
</evidence>
<evidence type="ECO:0000256" key="1">
    <source>
        <dbReference type="SAM" id="MobiDB-lite"/>
    </source>
</evidence>
<sequence>MNNSTSNRLNESDLDYSSESNQADETNSSARINCPARIYVHILKDVSLWTIFKVVLNHSHPCCLDRAEMLKQHRELNMFVLCTIENNEKA</sequence>
<reference evidence="2 3" key="1">
    <citation type="submission" date="2019-01" db="EMBL/GenBank/DDBJ databases">
        <title>Sequencing of cultivated peanut Arachis hypogaea provides insights into genome evolution and oil improvement.</title>
        <authorList>
            <person name="Chen X."/>
        </authorList>
    </citation>
    <scope>NUCLEOTIDE SEQUENCE [LARGE SCALE GENOMIC DNA]</scope>
    <source>
        <strain evidence="3">cv. Fuhuasheng</strain>
        <tissue evidence="2">Leaves</tissue>
    </source>
</reference>
<dbReference type="EMBL" id="SDMP01000004">
    <property type="protein sequence ID" value="RYR62772.1"/>
    <property type="molecule type" value="Genomic_DNA"/>
</dbReference>
<proteinExistence type="predicted"/>
<accession>A0A445DI30</accession>
<feature type="region of interest" description="Disordered" evidence="1">
    <location>
        <begin position="1"/>
        <end position="28"/>
    </location>
</feature>
<dbReference type="AlphaFoldDB" id="A0A445DI30"/>
<evidence type="ECO:0008006" key="4">
    <source>
        <dbReference type="Google" id="ProtNLM"/>
    </source>
</evidence>
<keyword evidence="3" id="KW-1185">Reference proteome</keyword>
<dbReference type="Proteomes" id="UP000289738">
    <property type="component" value="Chromosome A04"/>
</dbReference>
<gene>
    <name evidence="2" type="ORF">Ahy_A04g020519</name>
</gene>
<protein>
    <recommendedName>
        <fullName evidence="4">FAR1 domain-containing protein</fullName>
    </recommendedName>
</protein>
<organism evidence="2 3">
    <name type="scientific">Arachis hypogaea</name>
    <name type="common">Peanut</name>
    <dbReference type="NCBI Taxonomy" id="3818"/>
    <lineage>
        <taxon>Eukaryota</taxon>
        <taxon>Viridiplantae</taxon>
        <taxon>Streptophyta</taxon>
        <taxon>Embryophyta</taxon>
        <taxon>Tracheophyta</taxon>
        <taxon>Spermatophyta</taxon>
        <taxon>Magnoliopsida</taxon>
        <taxon>eudicotyledons</taxon>
        <taxon>Gunneridae</taxon>
        <taxon>Pentapetalae</taxon>
        <taxon>rosids</taxon>
        <taxon>fabids</taxon>
        <taxon>Fabales</taxon>
        <taxon>Fabaceae</taxon>
        <taxon>Papilionoideae</taxon>
        <taxon>50 kb inversion clade</taxon>
        <taxon>dalbergioids sensu lato</taxon>
        <taxon>Dalbergieae</taxon>
        <taxon>Pterocarpus clade</taxon>
        <taxon>Arachis</taxon>
    </lineage>
</organism>
<evidence type="ECO:0000313" key="2">
    <source>
        <dbReference type="EMBL" id="RYR62772.1"/>
    </source>
</evidence>